<proteinExistence type="predicted"/>
<protein>
    <recommendedName>
        <fullName evidence="2">Transposase TnpC homeodomain domain-containing protein</fullName>
    </recommendedName>
</protein>
<sequence>MAQVISQTQQLAQQTQQLQHQTQQLSCKEQLLHLQELKIQKLAHELARYKRLQFGSKAEAFDAEQRQLFEDDTAQDIAAVETELAAEAPAETTSPSRPRKKRPALPAHLERTEVIHDLARCTCDQCDGQLVKISEDVTEQLDVEP</sequence>
<evidence type="ECO:0000313" key="3">
    <source>
        <dbReference type="EMBL" id="PRP68551.1"/>
    </source>
</evidence>
<evidence type="ECO:0000256" key="1">
    <source>
        <dbReference type="SAM" id="MobiDB-lite"/>
    </source>
</evidence>
<name>A0A2S9WYK6_9NEIS</name>
<evidence type="ECO:0000313" key="4">
    <source>
        <dbReference type="Proteomes" id="UP000239469"/>
    </source>
</evidence>
<dbReference type="AlphaFoldDB" id="A0A2S9WYK6"/>
<gene>
    <name evidence="3" type="ORF">BUE93_21785</name>
</gene>
<dbReference type="InterPro" id="IPR052344">
    <property type="entry name" value="Transposase-related"/>
</dbReference>
<feature type="domain" description="Transposase TnpC homeodomain" evidence="2">
    <location>
        <begin position="42"/>
        <end position="114"/>
    </location>
</feature>
<reference evidence="3 4" key="1">
    <citation type="submission" date="2017-01" db="EMBL/GenBank/DDBJ databases">
        <title>New insights into the genetic diversity of Chromobacterium isolated from tropical freshwater lake.</title>
        <authorList>
            <person name="Santos A.B."/>
            <person name="Nascimento A.M."/>
            <person name="Da Silva P.C."/>
        </authorList>
    </citation>
    <scope>NUCLEOTIDE SEQUENCE [LARGE SCALE GENOMIC DNA]</scope>
    <source>
        <strain evidence="3 4">56AF</strain>
    </source>
</reference>
<feature type="non-terminal residue" evidence="3">
    <location>
        <position position="145"/>
    </location>
</feature>
<dbReference type="Proteomes" id="UP000239469">
    <property type="component" value="Unassembled WGS sequence"/>
</dbReference>
<dbReference type="PANTHER" id="PTHR33678">
    <property type="entry name" value="BLL1576 PROTEIN"/>
    <property type="match status" value="1"/>
</dbReference>
<organism evidence="3 4">
    <name type="scientific">Chromobacterium amazonense</name>
    <dbReference type="NCBI Taxonomy" id="1382803"/>
    <lineage>
        <taxon>Bacteria</taxon>
        <taxon>Pseudomonadati</taxon>
        <taxon>Pseudomonadota</taxon>
        <taxon>Betaproteobacteria</taxon>
        <taxon>Neisseriales</taxon>
        <taxon>Chromobacteriaceae</taxon>
        <taxon>Chromobacterium</taxon>
    </lineage>
</organism>
<dbReference type="Pfam" id="PF13007">
    <property type="entry name" value="LZ_Tnp_IS66"/>
    <property type="match status" value="1"/>
</dbReference>
<dbReference type="PANTHER" id="PTHR33678:SF1">
    <property type="entry name" value="BLL1576 PROTEIN"/>
    <property type="match status" value="1"/>
</dbReference>
<dbReference type="InterPro" id="IPR024463">
    <property type="entry name" value="Transposase_TnpC_homeodom"/>
</dbReference>
<accession>A0A2S9WYK6</accession>
<dbReference type="EMBL" id="MTBD01000115">
    <property type="protein sequence ID" value="PRP68551.1"/>
    <property type="molecule type" value="Genomic_DNA"/>
</dbReference>
<evidence type="ECO:0000259" key="2">
    <source>
        <dbReference type="Pfam" id="PF13007"/>
    </source>
</evidence>
<feature type="region of interest" description="Disordered" evidence="1">
    <location>
        <begin position="81"/>
        <end position="107"/>
    </location>
</feature>
<comment type="caution">
    <text evidence="3">The sequence shown here is derived from an EMBL/GenBank/DDBJ whole genome shotgun (WGS) entry which is preliminary data.</text>
</comment>
<feature type="compositionally biased region" description="Low complexity" evidence="1">
    <location>
        <begin position="81"/>
        <end position="93"/>
    </location>
</feature>